<gene>
    <name evidence="2" type="primary">LOC106069862</name>
</gene>
<proteinExistence type="predicted"/>
<accession>A0A9W2Z5E4</accession>
<dbReference type="RefSeq" id="XP_055870141.1">
    <property type="nucleotide sequence ID" value="XM_056014166.1"/>
</dbReference>
<sequence>MDIQELKDHVSKLRGVIESKQKETLDIFYNEIHFSELLSNDEYFRVTPSYTTETKPALSFRGSIQKHDPEKLTVELEYVPLSKEHIIFCVNWNFSVYNEQTDTYLHLASSETDITANNLTSRISFPLLATKTFMNKNTALFKWNITFWPLTICQDKFKSDIGNYELYDEDNFKKALDNIFKTFSSSDDNSETKKKEELLLIKDALNECEYEQKMNVERLQIIEQNVFEINSRLSGILSKKVDLPQTSCVKEVTQLTHSSPNTCQTELKSKHTKNNCKATRFTPSPSTAKSNKQKQLKLKRKRTLKDDRYFKAKRAERFPIEERQKNKKQNMMWEPPLFTNFNVSEPSKIQSKREMELKHTDTTDITSFELLEKERKQDILSQTNKTLTSLKFYQNPRLPMQQTDVSFQSNFGLQSELESAASIFSTINSSYNISEEMKEKTDQILSLLQQCFSILETERKMKEEKEPIGIEKKEANQVPKYMELFSLKPINSD</sequence>
<dbReference type="GeneID" id="106069862"/>
<protein>
    <submittedName>
        <fullName evidence="2">Uncharacterized protein LOC106069862</fullName>
    </submittedName>
</protein>
<evidence type="ECO:0000313" key="1">
    <source>
        <dbReference type="Proteomes" id="UP001165740"/>
    </source>
</evidence>
<dbReference type="AlphaFoldDB" id="A0A9W2Z5E4"/>
<reference evidence="2" key="1">
    <citation type="submission" date="2025-08" db="UniProtKB">
        <authorList>
            <consortium name="RefSeq"/>
        </authorList>
    </citation>
    <scope>IDENTIFICATION</scope>
</reference>
<keyword evidence="1" id="KW-1185">Reference proteome</keyword>
<organism evidence="1 2">
    <name type="scientific">Biomphalaria glabrata</name>
    <name type="common">Bloodfluke planorb</name>
    <name type="synonym">Freshwater snail</name>
    <dbReference type="NCBI Taxonomy" id="6526"/>
    <lineage>
        <taxon>Eukaryota</taxon>
        <taxon>Metazoa</taxon>
        <taxon>Spiralia</taxon>
        <taxon>Lophotrochozoa</taxon>
        <taxon>Mollusca</taxon>
        <taxon>Gastropoda</taxon>
        <taxon>Heterobranchia</taxon>
        <taxon>Euthyneura</taxon>
        <taxon>Panpulmonata</taxon>
        <taxon>Hygrophila</taxon>
        <taxon>Lymnaeoidea</taxon>
        <taxon>Planorbidae</taxon>
        <taxon>Biomphalaria</taxon>
    </lineage>
</organism>
<evidence type="ECO:0000313" key="2">
    <source>
        <dbReference type="RefSeq" id="XP_055870141.1"/>
    </source>
</evidence>
<name>A0A9W2Z5E4_BIOGL</name>
<dbReference type="Proteomes" id="UP001165740">
    <property type="component" value="Chromosome 16"/>
</dbReference>